<gene>
    <name evidence="2" type="ORF">E1163_22905</name>
</gene>
<dbReference type="RefSeq" id="WP_155174824.1">
    <property type="nucleotide sequence ID" value="NZ_BAAAFL010000055.1"/>
</dbReference>
<evidence type="ECO:0000313" key="2">
    <source>
        <dbReference type="EMBL" id="MTI27824.1"/>
    </source>
</evidence>
<feature type="signal peptide" evidence="1">
    <location>
        <begin position="1"/>
        <end position="19"/>
    </location>
</feature>
<feature type="chain" id="PRO_5046953746" evidence="1">
    <location>
        <begin position="20"/>
        <end position="188"/>
    </location>
</feature>
<dbReference type="InterPro" id="IPR010321">
    <property type="entry name" value="DUF922"/>
</dbReference>
<keyword evidence="1" id="KW-0732">Signal</keyword>
<evidence type="ECO:0000313" key="3">
    <source>
        <dbReference type="Proteomes" id="UP000798808"/>
    </source>
</evidence>
<name>A0ABW9RUE0_9BACT</name>
<keyword evidence="3" id="KW-1185">Reference proteome</keyword>
<accession>A0ABW9RUE0</accession>
<dbReference type="Proteomes" id="UP000798808">
    <property type="component" value="Unassembled WGS sequence"/>
</dbReference>
<evidence type="ECO:0000256" key="1">
    <source>
        <dbReference type="SAM" id="SignalP"/>
    </source>
</evidence>
<comment type="caution">
    <text evidence="2">The sequence shown here is derived from an EMBL/GenBank/DDBJ whole genome shotgun (WGS) entry which is preliminary data.</text>
</comment>
<sequence length="188" mass="21706">MIKAIFSTILISAFYYAQAQPHGENHDARLGYIEWTAHYNLGWNDFQGKPGLEAIGDAGTAVAIKANPYMVKNKISYHVRALFIKTKSWYRDQSPALLAHEQLHFDIAELYARKARKKIRELSLAGIKDLKVYNREIQKILNESNATDQRYDTETLHGAMVKKQKEWTDWVKAELQSLQQFKGQHIDI</sequence>
<protein>
    <submittedName>
        <fullName evidence="2">DUF922 domain-containing protein</fullName>
    </submittedName>
</protein>
<reference evidence="2 3" key="1">
    <citation type="submission" date="2019-02" db="EMBL/GenBank/DDBJ databases">
        <authorList>
            <person name="Goldberg S.R."/>
            <person name="Haltli B.A."/>
            <person name="Correa H."/>
            <person name="Russell K.G."/>
        </authorList>
    </citation>
    <scope>NUCLEOTIDE SEQUENCE [LARGE SCALE GENOMIC DNA]</scope>
    <source>
        <strain evidence="2 3">JCM 16186</strain>
    </source>
</reference>
<proteinExistence type="predicted"/>
<organism evidence="2 3">
    <name type="scientific">Fulvivirga kasyanovii</name>
    <dbReference type="NCBI Taxonomy" id="396812"/>
    <lineage>
        <taxon>Bacteria</taxon>
        <taxon>Pseudomonadati</taxon>
        <taxon>Bacteroidota</taxon>
        <taxon>Cytophagia</taxon>
        <taxon>Cytophagales</taxon>
        <taxon>Fulvivirgaceae</taxon>
        <taxon>Fulvivirga</taxon>
    </lineage>
</organism>
<dbReference type="Pfam" id="PF06037">
    <property type="entry name" value="DUF922"/>
    <property type="match status" value="1"/>
</dbReference>
<dbReference type="EMBL" id="SMLW01000644">
    <property type="protein sequence ID" value="MTI27824.1"/>
    <property type="molecule type" value="Genomic_DNA"/>
</dbReference>